<dbReference type="PANTHER" id="PTHR43537:SF24">
    <property type="entry name" value="GLUCONATE OPERON TRANSCRIPTIONAL REPRESSOR"/>
    <property type="match status" value="1"/>
</dbReference>
<organism evidence="5 6">
    <name type="scientific">Moryella indoligenes</name>
    <dbReference type="NCBI Taxonomy" id="371674"/>
    <lineage>
        <taxon>Bacteria</taxon>
        <taxon>Bacillati</taxon>
        <taxon>Bacillota</taxon>
        <taxon>Clostridia</taxon>
        <taxon>Lachnospirales</taxon>
        <taxon>Lachnospiraceae</taxon>
        <taxon>Moryella</taxon>
    </lineage>
</organism>
<dbReference type="GO" id="GO:0003700">
    <property type="term" value="F:DNA-binding transcription factor activity"/>
    <property type="evidence" value="ECO:0007669"/>
    <property type="project" value="InterPro"/>
</dbReference>
<protein>
    <submittedName>
        <fullName evidence="5">DNA-binding GntR family transcriptional regulator</fullName>
    </submittedName>
</protein>
<dbReference type="SMART" id="SM00895">
    <property type="entry name" value="FCD"/>
    <property type="match status" value="1"/>
</dbReference>
<evidence type="ECO:0000256" key="1">
    <source>
        <dbReference type="ARBA" id="ARBA00023015"/>
    </source>
</evidence>
<evidence type="ECO:0000313" key="6">
    <source>
        <dbReference type="Proteomes" id="UP001241537"/>
    </source>
</evidence>
<dbReference type="GO" id="GO:0003677">
    <property type="term" value="F:DNA binding"/>
    <property type="evidence" value="ECO:0007669"/>
    <property type="project" value="UniProtKB-KW"/>
</dbReference>
<keyword evidence="1" id="KW-0805">Transcription regulation</keyword>
<dbReference type="EMBL" id="JAUSTO010000012">
    <property type="protein sequence ID" value="MDQ0153088.1"/>
    <property type="molecule type" value="Genomic_DNA"/>
</dbReference>
<accession>A0AAE3VBA4</accession>
<keyword evidence="2 5" id="KW-0238">DNA-binding</keyword>
<dbReference type="InterPro" id="IPR036390">
    <property type="entry name" value="WH_DNA-bd_sf"/>
</dbReference>
<reference evidence="5" key="1">
    <citation type="submission" date="2023-07" db="EMBL/GenBank/DDBJ databases">
        <title>Genomic Encyclopedia of Type Strains, Phase IV (KMG-IV): sequencing the most valuable type-strain genomes for metagenomic binning, comparative biology and taxonomic classification.</title>
        <authorList>
            <person name="Goeker M."/>
        </authorList>
    </citation>
    <scope>NUCLEOTIDE SEQUENCE</scope>
    <source>
        <strain evidence="5">DSM 19659</strain>
    </source>
</reference>
<gene>
    <name evidence="5" type="ORF">J2S20_001797</name>
</gene>
<name>A0AAE3VBA4_9FIRM</name>
<evidence type="ECO:0000259" key="4">
    <source>
        <dbReference type="PROSITE" id="PS50949"/>
    </source>
</evidence>
<evidence type="ECO:0000313" key="5">
    <source>
        <dbReference type="EMBL" id="MDQ0153088.1"/>
    </source>
</evidence>
<dbReference type="Gene3D" id="1.20.120.530">
    <property type="entry name" value="GntR ligand-binding domain-like"/>
    <property type="match status" value="1"/>
</dbReference>
<dbReference type="InterPro" id="IPR011711">
    <property type="entry name" value="GntR_C"/>
</dbReference>
<dbReference type="RefSeq" id="WP_307255081.1">
    <property type="nucleotide sequence ID" value="NZ_JAUSTO010000012.1"/>
</dbReference>
<dbReference type="InterPro" id="IPR008920">
    <property type="entry name" value="TF_FadR/GntR_C"/>
</dbReference>
<evidence type="ECO:0000256" key="2">
    <source>
        <dbReference type="ARBA" id="ARBA00023125"/>
    </source>
</evidence>
<keyword evidence="3" id="KW-0804">Transcription</keyword>
<dbReference type="SUPFAM" id="SSF46785">
    <property type="entry name" value="Winged helix' DNA-binding domain"/>
    <property type="match status" value="1"/>
</dbReference>
<evidence type="ECO:0000256" key="3">
    <source>
        <dbReference type="ARBA" id="ARBA00023163"/>
    </source>
</evidence>
<sequence>MDKNIDRSLVDNIASSIRNKIYTGKYPAGKKLIVRELSEELGVSHTPIKDALNRLVAEGYVEDLPRRSMIVKRYTNSELIDALEARLMCEIFYADNIIKEAREHTEMIAELDAVLEEMRKQISARASIQYEDWVINETKFHRCYMRYCGNEKVYQYYMELDTNKTTYLAYLESTHAPLKLSILEANLIEHQAIADAIRALDARRMINAVIRHILRACDDYVIDEETQMKCLKLRNIKRVYET</sequence>
<dbReference type="Proteomes" id="UP001241537">
    <property type="component" value="Unassembled WGS sequence"/>
</dbReference>
<dbReference type="InterPro" id="IPR000524">
    <property type="entry name" value="Tscrpt_reg_HTH_GntR"/>
</dbReference>
<dbReference type="Gene3D" id="1.10.10.10">
    <property type="entry name" value="Winged helix-like DNA-binding domain superfamily/Winged helix DNA-binding domain"/>
    <property type="match status" value="1"/>
</dbReference>
<dbReference type="InterPro" id="IPR036388">
    <property type="entry name" value="WH-like_DNA-bd_sf"/>
</dbReference>
<dbReference type="PANTHER" id="PTHR43537">
    <property type="entry name" value="TRANSCRIPTIONAL REGULATOR, GNTR FAMILY"/>
    <property type="match status" value="1"/>
</dbReference>
<comment type="caution">
    <text evidence="5">The sequence shown here is derived from an EMBL/GenBank/DDBJ whole genome shotgun (WGS) entry which is preliminary data.</text>
</comment>
<dbReference type="Pfam" id="PF00392">
    <property type="entry name" value="GntR"/>
    <property type="match status" value="1"/>
</dbReference>
<dbReference type="SUPFAM" id="SSF48008">
    <property type="entry name" value="GntR ligand-binding domain-like"/>
    <property type="match status" value="1"/>
</dbReference>
<proteinExistence type="predicted"/>
<dbReference type="CDD" id="cd07377">
    <property type="entry name" value="WHTH_GntR"/>
    <property type="match status" value="1"/>
</dbReference>
<feature type="domain" description="HTH gntR-type" evidence="4">
    <location>
        <begin position="7"/>
        <end position="74"/>
    </location>
</feature>
<dbReference type="Pfam" id="PF07729">
    <property type="entry name" value="FCD"/>
    <property type="match status" value="1"/>
</dbReference>
<dbReference type="AlphaFoldDB" id="A0AAE3VBA4"/>
<dbReference type="PROSITE" id="PS50949">
    <property type="entry name" value="HTH_GNTR"/>
    <property type="match status" value="1"/>
</dbReference>
<dbReference type="SMART" id="SM00345">
    <property type="entry name" value="HTH_GNTR"/>
    <property type="match status" value="1"/>
</dbReference>
<keyword evidence="6" id="KW-1185">Reference proteome</keyword>